<dbReference type="Gene3D" id="2.40.420.20">
    <property type="match status" value="1"/>
</dbReference>
<dbReference type="SUPFAM" id="SSF51230">
    <property type="entry name" value="Single hybrid motif"/>
    <property type="match status" value="1"/>
</dbReference>
<reference evidence="1 2" key="1">
    <citation type="journal article" date="2014" name="BMC Genomics">
        <title>Comparison of environmental and isolate Sulfobacillus genomes reveals diverse carbon, sulfur, nitrogen, and hydrogen metabolisms.</title>
        <authorList>
            <person name="Justice N.B."/>
            <person name="Norman A."/>
            <person name="Brown C.T."/>
            <person name="Singh A."/>
            <person name="Thomas B.C."/>
            <person name="Banfield J.F."/>
        </authorList>
    </citation>
    <scope>NUCLEOTIDE SEQUENCE [LARGE SCALE GENOMIC DNA]</scope>
    <source>
        <strain evidence="1">AMDSBA4</strain>
    </source>
</reference>
<dbReference type="Gene3D" id="2.40.50.100">
    <property type="match status" value="1"/>
</dbReference>
<dbReference type="GO" id="GO:0015562">
    <property type="term" value="F:efflux transmembrane transporter activity"/>
    <property type="evidence" value="ECO:0007669"/>
    <property type="project" value="TreeGrafter"/>
</dbReference>
<dbReference type="Proteomes" id="UP000242972">
    <property type="component" value="Unassembled WGS sequence"/>
</dbReference>
<proteinExistence type="predicted"/>
<dbReference type="InterPro" id="IPR011053">
    <property type="entry name" value="Single_hybrid_motif"/>
</dbReference>
<dbReference type="PANTHER" id="PTHR30469">
    <property type="entry name" value="MULTIDRUG RESISTANCE PROTEIN MDTA"/>
    <property type="match status" value="1"/>
</dbReference>
<organism evidence="1 2">
    <name type="scientific">Sulfobacillus benefaciens</name>
    <dbReference type="NCBI Taxonomy" id="453960"/>
    <lineage>
        <taxon>Bacteria</taxon>
        <taxon>Bacillati</taxon>
        <taxon>Bacillota</taxon>
        <taxon>Clostridia</taxon>
        <taxon>Eubacteriales</taxon>
        <taxon>Clostridiales Family XVII. Incertae Sedis</taxon>
        <taxon>Sulfobacillus</taxon>
    </lineage>
</organism>
<dbReference type="GO" id="GO:1990281">
    <property type="term" value="C:efflux pump complex"/>
    <property type="evidence" value="ECO:0007669"/>
    <property type="project" value="TreeGrafter"/>
</dbReference>
<dbReference type="AlphaFoldDB" id="A0A2T2XGY2"/>
<accession>A0A2T2XGY2</accession>
<comment type="caution">
    <text evidence="1">The sequence shown here is derived from an EMBL/GenBank/DDBJ whole genome shotgun (WGS) entry which is preliminary data.</text>
</comment>
<dbReference type="EMBL" id="PXYW01000017">
    <property type="protein sequence ID" value="PSR33737.1"/>
    <property type="molecule type" value="Genomic_DNA"/>
</dbReference>
<sequence length="321" mass="32055">MKKATLTIGVLATGILGVATLVFGRPSVEAAAPSHTVKVTTGTVTRVEPLAGTVTSTSEASISYSGRPTTVSSVAVTVGQSVSSGQTLATMANGVTLTAPFAGKVVQLNLNAGNVVPSSSSVSSNSSATTSSGQFSGGGGFAARGPVGGQSVVASVGQSLSITIANTSAVDVTASVSELDEHWFQSGQSATFVIPGEPGYTYSGQVEAVNQDATTSGTAVTYPVTLSLKVPKGAPTPWLGMSVEVFVPVSQETGLMVPITAIHANSAGNYYVIADGHKQAVTLGLIGTNHAIVTAGLKAGDTVAAPPSPTEQPVTVQIFTF</sequence>
<evidence type="ECO:0000313" key="2">
    <source>
        <dbReference type="Proteomes" id="UP000242972"/>
    </source>
</evidence>
<gene>
    <name evidence="1" type="ORF">C7B46_09040</name>
</gene>
<name>A0A2T2XGY2_9FIRM</name>
<evidence type="ECO:0000313" key="1">
    <source>
        <dbReference type="EMBL" id="PSR33737.1"/>
    </source>
</evidence>
<dbReference type="Gene3D" id="2.40.30.170">
    <property type="match status" value="1"/>
</dbReference>
<protein>
    <submittedName>
        <fullName evidence="1">RND transporter</fullName>
    </submittedName>
</protein>